<evidence type="ECO:0000313" key="2">
    <source>
        <dbReference type="EMBL" id="CAB3287177.1"/>
    </source>
</evidence>
<dbReference type="Gene3D" id="1.10.510.10">
    <property type="entry name" value="Transferase(Phosphotransferase) domain 1"/>
    <property type="match status" value="1"/>
</dbReference>
<protein>
    <submittedName>
        <fullName evidence="2">Tyrosine protein kinase</fullName>
    </submittedName>
</protein>
<dbReference type="PANTHER" id="PTHR37171:SF1">
    <property type="entry name" value="SERINE_THREONINE-PROTEIN KINASE YRZF-RELATED"/>
    <property type="match status" value="1"/>
</dbReference>
<gene>
    <name evidence="2" type="ORF">MLAUSG7_0064</name>
</gene>
<dbReference type="KEGG" id="mesg:MLAUSG7_0064"/>
<dbReference type="AlphaFoldDB" id="A0A8D6PP04"/>
<dbReference type="SUPFAM" id="SSF56112">
    <property type="entry name" value="Protein kinase-like (PK-like)"/>
    <property type="match status" value="1"/>
</dbReference>
<feature type="domain" description="Protein kinase" evidence="1">
    <location>
        <begin position="30"/>
        <end position="212"/>
    </location>
</feature>
<dbReference type="Proteomes" id="UP000679213">
    <property type="component" value="Chromosome I"/>
</dbReference>
<keyword evidence="2" id="KW-0808">Transferase</keyword>
<dbReference type="PANTHER" id="PTHR37171">
    <property type="entry name" value="SERINE/THREONINE-PROTEIN KINASE YRZF-RELATED"/>
    <property type="match status" value="1"/>
</dbReference>
<reference evidence="2 3" key="1">
    <citation type="submission" date="2020-04" db="EMBL/GenBank/DDBJ databases">
        <authorList>
            <consortium name="Genoscope - CEA"/>
            <person name="William W."/>
        </authorList>
    </citation>
    <scope>NUCLEOTIDE SEQUENCE [LARGE SCALE GENOMIC DNA]</scope>
    <source>
        <strain evidence="2 3">SG7</strain>
    </source>
</reference>
<dbReference type="InterPro" id="IPR011009">
    <property type="entry name" value="Kinase-like_dom_sf"/>
</dbReference>
<dbReference type="Pfam" id="PF07714">
    <property type="entry name" value="PK_Tyr_Ser-Thr"/>
    <property type="match status" value="1"/>
</dbReference>
<accession>A0A8D6PP04</accession>
<keyword evidence="3" id="KW-1185">Reference proteome</keyword>
<dbReference type="RefSeq" id="WP_214400003.1">
    <property type="nucleotide sequence ID" value="NZ_LR792632.1"/>
</dbReference>
<dbReference type="GeneID" id="65882871"/>
<name>A0A8D6PP04_9EURY</name>
<dbReference type="EMBL" id="LR792632">
    <property type="protein sequence ID" value="CAB3287177.1"/>
    <property type="molecule type" value="Genomic_DNA"/>
</dbReference>
<keyword evidence="2" id="KW-0418">Kinase</keyword>
<dbReference type="InterPro" id="IPR052396">
    <property type="entry name" value="Meiotic_Drive_Suppr_Kinase"/>
</dbReference>
<dbReference type="GO" id="GO:0005524">
    <property type="term" value="F:ATP binding"/>
    <property type="evidence" value="ECO:0007669"/>
    <property type="project" value="InterPro"/>
</dbReference>
<dbReference type="GO" id="GO:0004672">
    <property type="term" value="F:protein kinase activity"/>
    <property type="evidence" value="ECO:0007669"/>
    <property type="project" value="InterPro"/>
</dbReference>
<dbReference type="InterPro" id="IPR001245">
    <property type="entry name" value="Ser-Thr/Tyr_kinase_cat_dom"/>
</dbReference>
<evidence type="ECO:0000313" key="3">
    <source>
        <dbReference type="Proteomes" id="UP000679213"/>
    </source>
</evidence>
<proteinExistence type="predicted"/>
<dbReference type="InterPro" id="IPR000719">
    <property type="entry name" value="Prot_kinase_dom"/>
</dbReference>
<evidence type="ECO:0000259" key="1">
    <source>
        <dbReference type="PROSITE" id="PS50011"/>
    </source>
</evidence>
<dbReference type="PROSITE" id="PS50011">
    <property type="entry name" value="PROTEIN_KINASE_DOM"/>
    <property type="match status" value="1"/>
</dbReference>
<organism evidence="2 3">
    <name type="scientific">Methanocaldococcus lauensis</name>
    <dbReference type="NCBI Taxonomy" id="2546128"/>
    <lineage>
        <taxon>Archaea</taxon>
        <taxon>Methanobacteriati</taxon>
        <taxon>Methanobacteriota</taxon>
        <taxon>Methanomada group</taxon>
        <taxon>Methanococci</taxon>
        <taxon>Methanococcales</taxon>
        <taxon>Methanocaldococcaceae</taxon>
        <taxon>Methanocaldococcus</taxon>
    </lineage>
</organism>
<sequence>MKIKEEILKKIPENILNIEALNRLKEIKKVKIIDVLGKGHRGVVLKGIYNNKEVAIKIPRKDSPKNTIENEAMILNMLKKYNIAPKVYDYGEDYLIMEFIDGEELKSAVDKLEKNKLLKVVEDILRITLKLDNLGIEHKEIQGGRHFLITNEKTYIIDFDKAKIKKTTKNFTGAIALLFGEGKISKTIREKLNIDNDEITFIRKFAKTYKKL</sequence>